<dbReference type="RefSeq" id="WP_005595987.1">
    <property type="nucleotide sequence ID" value="NZ_CBDBSU010000093.1"/>
</dbReference>
<dbReference type="PIRSF" id="PIRSF006280">
    <property type="entry name" value="YfiF_prd"/>
    <property type="match status" value="1"/>
</dbReference>
<protein>
    <submittedName>
        <fullName evidence="5 6">rRNA methyltransferase</fullName>
        <ecNumber evidence="6">2.1.1.34</ecNumber>
    </submittedName>
</protein>
<dbReference type="PANTHER" id="PTHR46429">
    <property type="entry name" value="23S RRNA (GUANOSINE-2'-O-)-METHYLTRANSFERASE RLMB"/>
    <property type="match status" value="1"/>
</dbReference>
<dbReference type="InterPro" id="IPR004441">
    <property type="entry name" value="rRNA_MeTrfase_TrmH"/>
</dbReference>
<dbReference type="AlphaFoldDB" id="A0A223MEV8"/>
<dbReference type="GeneID" id="48598352"/>
<evidence type="ECO:0000256" key="1">
    <source>
        <dbReference type="ARBA" id="ARBA00022603"/>
    </source>
</evidence>
<dbReference type="SUPFAM" id="SSF75217">
    <property type="entry name" value="alpha/beta knot"/>
    <property type="match status" value="1"/>
</dbReference>
<dbReference type="EC" id="2.1.1.34" evidence="6"/>
<reference evidence="5" key="3">
    <citation type="submission" date="2022-12" db="EMBL/GenBank/DDBJ databases">
        <authorList>
            <person name="Kardos G."/>
            <person name="Sarkozi R."/>
            <person name="Laczko L."/>
            <person name="Marton S."/>
            <person name="Makrai L."/>
            <person name="Banyai K."/>
            <person name="Fodor L."/>
        </authorList>
    </citation>
    <scope>NUCLEOTIDE SEQUENCE</scope>
    <source>
        <strain evidence="5">84/14</strain>
    </source>
</reference>
<dbReference type="GO" id="GO:0005829">
    <property type="term" value="C:cytosol"/>
    <property type="evidence" value="ECO:0007669"/>
    <property type="project" value="TreeGrafter"/>
</dbReference>
<dbReference type="Gene3D" id="3.30.1330.30">
    <property type="match status" value="1"/>
</dbReference>
<reference evidence="6 7" key="1">
    <citation type="submission" date="2018-12" db="EMBL/GenBank/DDBJ databases">
        <authorList>
            <consortium name="Pathogen Informatics"/>
        </authorList>
    </citation>
    <scope>NUCLEOTIDE SEQUENCE [LARGE SCALE GENOMIC DNA]</scope>
    <source>
        <strain evidence="6 7">NCTC10976</strain>
    </source>
</reference>
<dbReference type="SUPFAM" id="SSF55315">
    <property type="entry name" value="L30e-like"/>
    <property type="match status" value="1"/>
</dbReference>
<dbReference type="InterPro" id="IPR029064">
    <property type="entry name" value="Ribosomal_eL30-like_sf"/>
</dbReference>
<evidence type="ECO:0000256" key="3">
    <source>
        <dbReference type="SAM" id="MobiDB-lite"/>
    </source>
</evidence>
<dbReference type="SMART" id="SM00967">
    <property type="entry name" value="SpoU_sub_bind"/>
    <property type="match status" value="1"/>
</dbReference>
<dbReference type="InterPro" id="IPR029026">
    <property type="entry name" value="tRNA_m1G_MTases_N"/>
</dbReference>
<feature type="region of interest" description="Disordered" evidence="3">
    <location>
        <begin position="77"/>
        <end position="97"/>
    </location>
</feature>
<dbReference type="OrthoDB" id="9785673at2"/>
<dbReference type="InterPro" id="IPR013123">
    <property type="entry name" value="SpoU_subst-bd"/>
</dbReference>
<name>A0A223MEV8_ACTPL</name>
<dbReference type="Pfam" id="PF00588">
    <property type="entry name" value="SpoU_methylase"/>
    <property type="match status" value="1"/>
</dbReference>
<keyword evidence="1 6" id="KW-0489">Methyltransferase</keyword>
<dbReference type="EMBL" id="JAPQFC010000001">
    <property type="protein sequence ID" value="MCY6522848.1"/>
    <property type="molecule type" value="Genomic_DNA"/>
</dbReference>
<dbReference type="InterPro" id="IPR001537">
    <property type="entry name" value="SpoU_MeTrfase"/>
</dbReference>
<dbReference type="EMBL" id="LR134515">
    <property type="protein sequence ID" value="VEJ16139.1"/>
    <property type="molecule type" value="Genomic_DNA"/>
</dbReference>
<proteinExistence type="predicted"/>
<feature type="domain" description="RNA 2-O ribose methyltransferase substrate binding" evidence="4">
    <location>
        <begin position="110"/>
        <end position="185"/>
    </location>
</feature>
<dbReference type="CDD" id="cd18095">
    <property type="entry name" value="SpoU-like_rRNA-MTase"/>
    <property type="match status" value="1"/>
</dbReference>
<dbReference type="InterPro" id="IPR016479">
    <property type="entry name" value="YfiF_prd"/>
</dbReference>
<reference evidence="5" key="2">
    <citation type="journal article" date="2021" name="Vet Sci">
        <title>O-Serogroups and Pathovirotypes of Escherichia coli Isolated from Post-Weaning Piglets Showing Diarrhoea and/or Oedema in South Korea.</title>
        <authorList>
            <person name="Byun J.W."/>
            <person name="Moon B.Y."/>
            <person name="Do K.H."/>
            <person name="Lee K."/>
            <person name="Lee H.Y."/>
            <person name="Kim W.I."/>
            <person name="So B."/>
            <person name="Lee W.K."/>
        </authorList>
    </citation>
    <scope>NUCLEOTIDE SEQUENCE</scope>
    <source>
        <strain evidence="5">84/14</strain>
    </source>
</reference>
<evidence type="ECO:0000256" key="2">
    <source>
        <dbReference type="ARBA" id="ARBA00022679"/>
    </source>
</evidence>
<dbReference type="PANTHER" id="PTHR46429:SF2">
    <property type="entry name" value="TRNA_RRNA METHYLTRANSFERASE"/>
    <property type="match status" value="1"/>
</dbReference>
<evidence type="ECO:0000259" key="4">
    <source>
        <dbReference type="SMART" id="SM00967"/>
    </source>
</evidence>
<evidence type="ECO:0000313" key="5">
    <source>
        <dbReference type="EMBL" id="MCY6522848.1"/>
    </source>
</evidence>
<organism evidence="6 7">
    <name type="scientific">Actinobacillus pleuropneumoniae</name>
    <name type="common">Haemophilus pleuropneumoniae</name>
    <dbReference type="NCBI Taxonomy" id="715"/>
    <lineage>
        <taxon>Bacteria</taxon>
        <taxon>Pseudomonadati</taxon>
        <taxon>Pseudomonadota</taxon>
        <taxon>Gammaproteobacteria</taxon>
        <taxon>Pasteurellales</taxon>
        <taxon>Pasteurellaceae</taxon>
        <taxon>Actinobacillus</taxon>
    </lineage>
</organism>
<dbReference type="InterPro" id="IPR029028">
    <property type="entry name" value="Alpha/beta_knot_MTases"/>
</dbReference>
<dbReference type="Proteomes" id="UP001077788">
    <property type="component" value="Unassembled WGS sequence"/>
</dbReference>
<evidence type="ECO:0000313" key="7">
    <source>
        <dbReference type="Proteomes" id="UP000275510"/>
    </source>
</evidence>
<dbReference type="Proteomes" id="UP000275510">
    <property type="component" value="Chromosome"/>
</dbReference>
<keyword evidence="2 6" id="KW-0808">Transferase</keyword>
<feature type="region of interest" description="Disordered" evidence="3">
    <location>
        <begin position="1"/>
        <end position="49"/>
    </location>
</feature>
<dbReference type="GO" id="GO:0032259">
    <property type="term" value="P:methylation"/>
    <property type="evidence" value="ECO:0007669"/>
    <property type="project" value="UniProtKB-KW"/>
</dbReference>
<dbReference type="Gene3D" id="3.40.1280.10">
    <property type="match status" value="1"/>
</dbReference>
<dbReference type="GO" id="GO:0003723">
    <property type="term" value="F:RNA binding"/>
    <property type="evidence" value="ECO:0007669"/>
    <property type="project" value="InterPro"/>
</dbReference>
<dbReference type="GO" id="GO:0141100">
    <property type="term" value="F:tRNA (guanine(18)-2'-O)-methyltransferase activity"/>
    <property type="evidence" value="ECO:0007669"/>
    <property type="project" value="UniProtKB-EC"/>
</dbReference>
<dbReference type="GO" id="GO:0006396">
    <property type="term" value="P:RNA processing"/>
    <property type="evidence" value="ECO:0007669"/>
    <property type="project" value="InterPro"/>
</dbReference>
<gene>
    <name evidence="6" type="primary">trmH</name>
    <name evidence="6" type="ORF">NCTC10976_00215</name>
    <name evidence="5" type="ORF">OYG11_01085</name>
</gene>
<accession>A0A223MEV8</accession>
<sequence>MKPKFNENKPRFQTVEERRDNKFQTKSNRFEDKPRFDKPKFGGDKACFDRKDHQEAREAIYPTIGKKAAGEGNVQISVKGGNNTMKEKKTGPLSPRAPEKIKKNRAEEMKVYGENACIALFKQRPDAIVRLWATVEGAKKLGDMLSYLAEHKKAYHVVDRAEMERVTGTEHHGDVCLLVKKAVPFSLEGYLQVPRKRDCLVLLDAVNNAQNVGGIIRTCAFYGVNGVIVESADTLNSSAAARVAEGGLEFVRPLETKNKQIALTQLRNAGYQVVHLTRNKQAAPLAKTKLAAKTVFVLSEIPAQDIEYPEDTTVQLSFENPLNSGLNVAVSTGILLNQWYQANII</sequence>
<evidence type="ECO:0000313" key="6">
    <source>
        <dbReference type="EMBL" id="VEJ16139.1"/>
    </source>
</evidence>
<dbReference type="Pfam" id="PF08032">
    <property type="entry name" value="SpoU_sub_bind"/>
    <property type="match status" value="1"/>
</dbReference>